<dbReference type="Proteomes" id="UP000225706">
    <property type="component" value="Unassembled WGS sequence"/>
</dbReference>
<dbReference type="GO" id="GO:0034451">
    <property type="term" value="C:centriolar satellite"/>
    <property type="evidence" value="ECO:0007669"/>
    <property type="project" value="TreeGrafter"/>
</dbReference>
<evidence type="ECO:0000313" key="3">
    <source>
        <dbReference type="EMBL" id="PFX31848.1"/>
    </source>
</evidence>
<dbReference type="GO" id="GO:0005814">
    <property type="term" value="C:centriole"/>
    <property type="evidence" value="ECO:0007669"/>
    <property type="project" value="TreeGrafter"/>
</dbReference>
<dbReference type="GO" id="GO:0005876">
    <property type="term" value="C:spindle microtubule"/>
    <property type="evidence" value="ECO:0007669"/>
    <property type="project" value="TreeGrafter"/>
</dbReference>
<feature type="coiled-coil region" evidence="1">
    <location>
        <begin position="769"/>
        <end position="842"/>
    </location>
</feature>
<name>A0A2B4STD1_STYPI</name>
<feature type="compositionally biased region" description="Polar residues" evidence="2">
    <location>
        <begin position="969"/>
        <end position="990"/>
    </location>
</feature>
<dbReference type="PANTHER" id="PTHR46725:SF1">
    <property type="entry name" value="COILED-COIL DOMAIN-CONTAINING PROTEIN 57"/>
    <property type="match status" value="1"/>
</dbReference>
<feature type="coiled-coil region" evidence="1">
    <location>
        <begin position="222"/>
        <end position="416"/>
    </location>
</feature>
<dbReference type="EMBL" id="LSMT01000030">
    <property type="protein sequence ID" value="PFX31848.1"/>
    <property type="molecule type" value="Genomic_DNA"/>
</dbReference>
<feature type="region of interest" description="Disordered" evidence="2">
    <location>
        <begin position="930"/>
        <end position="990"/>
    </location>
</feature>
<dbReference type="GO" id="GO:0045931">
    <property type="term" value="P:positive regulation of mitotic cell cycle"/>
    <property type="evidence" value="ECO:0007669"/>
    <property type="project" value="TreeGrafter"/>
</dbReference>
<evidence type="ECO:0000256" key="1">
    <source>
        <dbReference type="SAM" id="Coils"/>
    </source>
</evidence>
<feature type="coiled-coil region" evidence="1">
    <location>
        <begin position="636"/>
        <end position="663"/>
    </location>
</feature>
<dbReference type="STRING" id="50429.A0A2B4STD1"/>
<comment type="caution">
    <text evidence="3">The sequence shown here is derived from an EMBL/GenBank/DDBJ whole genome shotgun (WGS) entry which is preliminary data.</text>
</comment>
<feature type="compositionally biased region" description="Polar residues" evidence="2">
    <location>
        <begin position="1010"/>
        <end position="1026"/>
    </location>
</feature>
<dbReference type="GO" id="GO:0007020">
    <property type="term" value="P:microtubule nucleation"/>
    <property type="evidence" value="ECO:0007669"/>
    <property type="project" value="TreeGrafter"/>
</dbReference>
<keyword evidence="4" id="KW-1185">Reference proteome</keyword>
<gene>
    <name evidence="3" type="primary">Ccdc57</name>
    <name evidence="3" type="ORF">AWC38_SpisGene3312</name>
</gene>
<reference evidence="4" key="1">
    <citation type="journal article" date="2017" name="bioRxiv">
        <title>Comparative analysis of the genomes of Stylophora pistillata and Acropora digitifera provides evidence for extensive differences between species of corals.</title>
        <authorList>
            <person name="Voolstra C.R."/>
            <person name="Li Y."/>
            <person name="Liew Y.J."/>
            <person name="Baumgarten S."/>
            <person name="Zoccola D."/>
            <person name="Flot J.-F."/>
            <person name="Tambutte S."/>
            <person name="Allemand D."/>
            <person name="Aranda M."/>
        </authorList>
    </citation>
    <scope>NUCLEOTIDE SEQUENCE [LARGE SCALE GENOMIC DNA]</scope>
</reference>
<feature type="compositionally biased region" description="Basic and acidic residues" evidence="2">
    <location>
        <begin position="1028"/>
        <end position="1057"/>
    </location>
</feature>
<dbReference type="GO" id="GO:0060271">
    <property type="term" value="P:cilium assembly"/>
    <property type="evidence" value="ECO:0007669"/>
    <property type="project" value="TreeGrafter"/>
</dbReference>
<evidence type="ECO:0000313" key="4">
    <source>
        <dbReference type="Proteomes" id="UP000225706"/>
    </source>
</evidence>
<feature type="compositionally biased region" description="Polar residues" evidence="2">
    <location>
        <begin position="945"/>
        <end position="955"/>
    </location>
</feature>
<accession>A0A2B4STD1</accession>
<dbReference type="AlphaFoldDB" id="A0A2B4STD1"/>
<dbReference type="InterPro" id="IPR042481">
    <property type="entry name" value="CCDC57"/>
</dbReference>
<organism evidence="3 4">
    <name type="scientific">Stylophora pistillata</name>
    <name type="common">Smooth cauliflower coral</name>
    <dbReference type="NCBI Taxonomy" id="50429"/>
    <lineage>
        <taxon>Eukaryota</taxon>
        <taxon>Metazoa</taxon>
        <taxon>Cnidaria</taxon>
        <taxon>Anthozoa</taxon>
        <taxon>Hexacorallia</taxon>
        <taxon>Scleractinia</taxon>
        <taxon>Astrocoeniina</taxon>
        <taxon>Pocilloporidae</taxon>
        <taxon>Stylophora</taxon>
    </lineage>
</organism>
<feature type="coiled-coil region" evidence="1">
    <location>
        <begin position="11"/>
        <end position="57"/>
    </location>
</feature>
<feature type="coiled-coil region" evidence="1">
    <location>
        <begin position="529"/>
        <end position="556"/>
    </location>
</feature>
<sequence>MAHISVETSSLQELVKQKENEWREAQQLQNKSLQSALKEKEGQLNNQRVRFRKLKEDFEYNLKLLEERDQELQRYDVLFSQVRNINSLRDGEVSDLKIQLDDLKLKLSHEEKAKEELQRHYQQRLREHQQELNQFRLNKENEVNKEREEFESFKRELQVQLRAAEEDVEAQRQELMSGFDDAQCKREHEFRKKADDLSNSLLASELKVKMLTKELELLRASGERTKDELEDTETIVHNLEKEVKMKEWQLTDEKNMNQAKVAEMEAEKEQLRLTINKMQEKFQHKHTELDRYAKEKEQALIAAKEAHGELERSLEEKIRVLQNQLETEQVECRRLQWAIRDAGKEKELELQRLLGTVADLEHKLEKQSADHARSTVARDLELEALRQQEEKMRLEIVVLKENAERYKKELTVALERESSMERSRAQLEVDWQRRCEDTEREVYSKQEQLFAALTKQRDEAAALDQERERELAQRDELIRVLSQTRDQALATLQRHSLAIPAELPNNEEQHGSSSRDVENLRDLLPEEKIKELEVQNSNLRSVIRQMRQDMENLGNEFAARPSSAVLQRRDSENGSPVPLTKEYVESLEKEITELKSKNRALKQQVEEKPRSAQPGRGTQIAVHGGQPQDQFIQAHIRELNGTIGALRQEKLELSAQVKKLQGTVDHLQGSLTHSQEEVRQKQLAMDQLRYELTTQSRRATDELTALKQRVTELELQLTQTRREADEYFKSGLERNAEATSLGNQLSSLKVELASQGGGAVSFSPQAEVIKQLQDEIHRLRKQLATGVQTSDKDFFDPVSLSQPSVSQMARLQSKLHEAARRISRMSQEKEQLIQMGNRLRAELGKYTGGRMSAAPGSDISHHPQPFVTQGSSEKTPIGRTPGETKDHLQSQLGAVENLQYQLTSQELQFAQRMALKEQQAAEHVKITVASTSSDSNDDGKVSDSLLESQGLVSRDTNTKDSAPVDNHVTGPSPNQWTSSPVYDQPLFTSSSEGQASLQEIWKMLDEEESFQSPTPRKARPSSTQRLKATRDQDPDHIPARDSSERDSFALKGRRTEVQSRPSKQRPELSKKAAGKVRLAPKKMTVRNYNIRDNG</sequence>
<feature type="coiled-coil region" evidence="1">
    <location>
        <begin position="93"/>
        <end position="174"/>
    </location>
</feature>
<feature type="region of interest" description="Disordered" evidence="2">
    <location>
        <begin position="1005"/>
        <end position="1094"/>
    </location>
</feature>
<keyword evidence="1" id="KW-0175">Coiled coil</keyword>
<evidence type="ECO:0000256" key="2">
    <source>
        <dbReference type="SAM" id="MobiDB-lite"/>
    </source>
</evidence>
<protein>
    <submittedName>
        <fullName evidence="3">Coiled-coil domain-containing protein 57</fullName>
    </submittedName>
</protein>
<dbReference type="PANTHER" id="PTHR46725">
    <property type="entry name" value="COILED-COIL DOMAIN-CONTAINING PROTEIN 57"/>
    <property type="match status" value="1"/>
</dbReference>
<dbReference type="GO" id="GO:0007099">
    <property type="term" value="P:centriole replication"/>
    <property type="evidence" value="ECO:0007669"/>
    <property type="project" value="TreeGrafter"/>
</dbReference>
<feature type="region of interest" description="Disordered" evidence="2">
    <location>
        <begin position="598"/>
        <end position="618"/>
    </location>
</feature>
<feature type="coiled-coil region" evidence="1">
    <location>
        <begin position="696"/>
        <end position="723"/>
    </location>
</feature>
<proteinExistence type="predicted"/>
<dbReference type="Gene3D" id="1.10.287.1490">
    <property type="match status" value="1"/>
</dbReference>
<feature type="compositionally biased region" description="Basic residues" evidence="2">
    <location>
        <begin position="1072"/>
        <end position="1084"/>
    </location>
</feature>
<dbReference type="OrthoDB" id="5973780at2759"/>
<feature type="region of interest" description="Disordered" evidence="2">
    <location>
        <begin position="852"/>
        <end position="885"/>
    </location>
</feature>